<reference evidence="1" key="1">
    <citation type="journal article" date="2012" name="Proc. Natl. Acad. Sci. U.S.A.">
        <title>Antigenic diversity is generated by distinct evolutionary mechanisms in African trypanosome species.</title>
        <authorList>
            <person name="Jackson A.P."/>
            <person name="Berry A."/>
            <person name="Aslett M."/>
            <person name="Allison H.C."/>
            <person name="Burton P."/>
            <person name="Vavrova-Anderson J."/>
            <person name="Brown R."/>
            <person name="Browne H."/>
            <person name="Corton N."/>
            <person name="Hauser H."/>
            <person name="Gamble J."/>
            <person name="Gilderthorp R."/>
            <person name="Marcello L."/>
            <person name="McQuillan J."/>
            <person name="Otto T.D."/>
            <person name="Quail M.A."/>
            <person name="Sanders M.J."/>
            <person name="van Tonder A."/>
            <person name="Ginger M.L."/>
            <person name="Field M.C."/>
            <person name="Barry J.D."/>
            <person name="Hertz-Fowler C."/>
            <person name="Berriman M."/>
        </authorList>
    </citation>
    <scope>NUCLEOTIDE SEQUENCE</scope>
    <source>
        <strain evidence="1">Y486</strain>
    </source>
</reference>
<proteinExistence type="predicted"/>
<name>G0U602_TRYVY</name>
<sequence length="126" mass="14182">MTFHQCDYRWQILCMCPHVLPPPHKASTFSPFTKSIYLFISLLVNHSRGLWSTALHVCPTVRAAVQALSFCCSCPYECRAPSLCPSIHNPTLETRQVIKRTSKSAIKAQNRSECASNGKREILGEM</sequence>
<protein>
    <submittedName>
        <fullName evidence="1">Uncharacterized protein</fullName>
    </submittedName>
</protein>
<dbReference type="EMBL" id="HE573026">
    <property type="protein sequence ID" value="CCC51303.1"/>
    <property type="molecule type" value="Genomic_DNA"/>
</dbReference>
<gene>
    <name evidence="1" type="ORF">TVY486_1003560</name>
</gene>
<dbReference type="AlphaFoldDB" id="G0U602"/>
<evidence type="ECO:0000313" key="1">
    <source>
        <dbReference type="EMBL" id="CCC51303.1"/>
    </source>
</evidence>
<organism evidence="1">
    <name type="scientific">Trypanosoma vivax (strain Y486)</name>
    <dbReference type="NCBI Taxonomy" id="1055687"/>
    <lineage>
        <taxon>Eukaryota</taxon>
        <taxon>Discoba</taxon>
        <taxon>Euglenozoa</taxon>
        <taxon>Kinetoplastea</taxon>
        <taxon>Metakinetoplastina</taxon>
        <taxon>Trypanosomatida</taxon>
        <taxon>Trypanosomatidae</taxon>
        <taxon>Trypanosoma</taxon>
        <taxon>Duttonella</taxon>
    </lineage>
</organism>
<accession>G0U602</accession>